<dbReference type="Proteomes" id="UP000792457">
    <property type="component" value="Unassembled WGS sequence"/>
</dbReference>
<dbReference type="OrthoDB" id="6780827at2759"/>
<evidence type="ECO:0000313" key="5">
    <source>
        <dbReference type="Proteomes" id="UP000792457"/>
    </source>
</evidence>
<feature type="domain" description="CCHC-type" evidence="3">
    <location>
        <begin position="323"/>
        <end position="337"/>
    </location>
</feature>
<dbReference type="PROSITE" id="PS50158">
    <property type="entry name" value="ZF_CCHC"/>
    <property type="match status" value="2"/>
</dbReference>
<reference evidence="4" key="1">
    <citation type="submission" date="2013-04" db="EMBL/GenBank/DDBJ databases">
        <authorList>
            <person name="Qu J."/>
            <person name="Murali S.C."/>
            <person name="Bandaranaike D."/>
            <person name="Bellair M."/>
            <person name="Blankenburg K."/>
            <person name="Chao H."/>
            <person name="Dinh H."/>
            <person name="Doddapaneni H."/>
            <person name="Downs B."/>
            <person name="Dugan-Rocha S."/>
            <person name="Elkadiri S."/>
            <person name="Gnanaolivu R.D."/>
            <person name="Hernandez B."/>
            <person name="Javaid M."/>
            <person name="Jayaseelan J.C."/>
            <person name="Lee S."/>
            <person name="Li M."/>
            <person name="Ming W."/>
            <person name="Munidasa M."/>
            <person name="Muniz J."/>
            <person name="Nguyen L."/>
            <person name="Ongeri F."/>
            <person name="Osuji N."/>
            <person name="Pu L.-L."/>
            <person name="Puazo M."/>
            <person name="Qu C."/>
            <person name="Quiroz J."/>
            <person name="Raj R."/>
            <person name="Weissenberger G."/>
            <person name="Xin Y."/>
            <person name="Zou X."/>
            <person name="Han Y."/>
            <person name="Richards S."/>
            <person name="Worley K."/>
            <person name="Muzny D."/>
            <person name="Gibbs R."/>
        </authorList>
    </citation>
    <scope>NUCLEOTIDE SEQUENCE</scope>
    <source>
        <strain evidence="4">Sampled in the wild</strain>
    </source>
</reference>
<dbReference type="PANTHER" id="PTHR15503:SF22">
    <property type="entry name" value="TRANSPOSON TY3-I GAG POLYPROTEIN"/>
    <property type="match status" value="1"/>
</dbReference>
<keyword evidence="1" id="KW-0862">Zinc</keyword>
<name>A0A8K0K543_LADFU</name>
<sequence>MAFLPFTTSYDLRFPVSETNPFRNFSDPSASVNVITDDSPPATSTANSDSHGNSPAAPGPIGNQIYFIPCFSGDDETMVEKFLESVQLTSQLSAWSEQQTLCVVRLRLSGSAAEYVHANPHILDSYELFTTSLKRRFTSKISPITIERLFSSCIQSTLESVSVYATRLRKLGRQLREISYEPQSAATSAMIEHRLLSQFLVGLREDIGRFVLVRNPKTLLEAEDFAILEEANARNYSNKYLDVRTMQSFLTSNDLQNSQSVFPANFNKPFSTINREINAVQTTQQRPLPIPTAGAPRNSDRKCYRCGRTDHIARFCRSKPQNCYNCGKANHFSRDCPLLICKQSGHRPIYCPQKESTPVQGNSITPTARSGTN</sequence>
<organism evidence="4 5">
    <name type="scientific">Ladona fulva</name>
    <name type="common">Scarce chaser dragonfly</name>
    <name type="synonym">Libellula fulva</name>
    <dbReference type="NCBI Taxonomy" id="123851"/>
    <lineage>
        <taxon>Eukaryota</taxon>
        <taxon>Metazoa</taxon>
        <taxon>Ecdysozoa</taxon>
        <taxon>Arthropoda</taxon>
        <taxon>Hexapoda</taxon>
        <taxon>Insecta</taxon>
        <taxon>Pterygota</taxon>
        <taxon>Palaeoptera</taxon>
        <taxon>Odonata</taxon>
        <taxon>Epiprocta</taxon>
        <taxon>Anisoptera</taxon>
        <taxon>Libelluloidea</taxon>
        <taxon>Libellulidae</taxon>
        <taxon>Ladona</taxon>
    </lineage>
</organism>
<dbReference type="AlphaFoldDB" id="A0A8K0K543"/>
<dbReference type="SMART" id="SM00343">
    <property type="entry name" value="ZnF_C2HC"/>
    <property type="match status" value="3"/>
</dbReference>
<evidence type="ECO:0000313" key="4">
    <source>
        <dbReference type="EMBL" id="KAG8226168.1"/>
    </source>
</evidence>
<feature type="compositionally biased region" description="Polar residues" evidence="2">
    <location>
        <begin position="354"/>
        <end position="373"/>
    </location>
</feature>
<feature type="region of interest" description="Disordered" evidence="2">
    <location>
        <begin position="27"/>
        <end position="58"/>
    </location>
</feature>
<dbReference type="Pfam" id="PF00098">
    <property type="entry name" value="zf-CCHC"/>
    <property type="match status" value="2"/>
</dbReference>
<gene>
    <name evidence="4" type="ORF">J437_LFUL007405</name>
</gene>
<comment type="caution">
    <text evidence="4">The sequence shown here is derived from an EMBL/GenBank/DDBJ whole genome shotgun (WGS) entry which is preliminary data.</text>
</comment>
<dbReference type="GO" id="GO:0003676">
    <property type="term" value="F:nucleic acid binding"/>
    <property type="evidence" value="ECO:0007669"/>
    <property type="project" value="InterPro"/>
</dbReference>
<keyword evidence="5" id="KW-1185">Reference proteome</keyword>
<keyword evidence="1" id="KW-0479">Metal-binding</keyword>
<feature type="compositionally biased region" description="Polar residues" evidence="2">
    <location>
        <begin position="27"/>
        <end position="53"/>
    </location>
</feature>
<keyword evidence="1" id="KW-0863">Zinc-finger</keyword>
<evidence type="ECO:0000256" key="1">
    <source>
        <dbReference type="PROSITE-ProRule" id="PRU00047"/>
    </source>
</evidence>
<dbReference type="Gene3D" id="4.10.60.10">
    <property type="entry name" value="Zinc finger, CCHC-type"/>
    <property type="match status" value="1"/>
</dbReference>
<proteinExistence type="predicted"/>
<feature type="region of interest" description="Disordered" evidence="2">
    <location>
        <begin position="352"/>
        <end position="373"/>
    </location>
</feature>
<protein>
    <recommendedName>
        <fullName evidence="3">CCHC-type domain-containing protein</fullName>
    </recommendedName>
</protein>
<accession>A0A8K0K543</accession>
<dbReference type="PANTHER" id="PTHR15503">
    <property type="entry name" value="LDOC1 RELATED"/>
    <property type="match status" value="1"/>
</dbReference>
<dbReference type="InterPro" id="IPR032567">
    <property type="entry name" value="RTL1-rel"/>
</dbReference>
<dbReference type="InterPro" id="IPR001878">
    <property type="entry name" value="Znf_CCHC"/>
</dbReference>
<evidence type="ECO:0000259" key="3">
    <source>
        <dbReference type="PROSITE" id="PS50158"/>
    </source>
</evidence>
<evidence type="ECO:0000256" key="2">
    <source>
        <dbReference type="SAM" id="MobiDB-lite"/>
    </source>
</evidence>
<reference evidence="4" key="2">
    <citation type="submission" date="2017-10" db="EMBL/GenBank/DDBJ databases">
        <title>Ladona fulva Genome sequencing and assembly.</title>
        <authorList>
            <person name="Murali S."/>
            <person name="Richards S."/>
            <person name="Bandaranaike D."/>
            <person name="Bellair M."/>
            <person name="Blankenburg K."/>
            <person name="Chao H."/>
            <person name="Dinh H."/>
            <person name="Doddapaneni H."/>
            <person name="Dugan-Rocha S."/>
            <person name="Elkadiri S."/>
            <person name="Gnanaolivu R."/>
            <person name="Hernandez B."/>
            <person name="Skinner E."/>
            <person name="Javaid M."/>
            <person name="Lee S."/>
            <person name="Li M."/>
            <person name="Ming W."/>
            <person name="Munidasa M."/>
            <person name="Muniz J."/>
            <person name="Nguyen L."/>
            <person name="Hughes D."/>
            <person name="Osuji N."/>
            <person name="Pu L.-L."/>
            <person name="Puazo M."/>
            <person name="Qu C."/>
            <person name="Quiroz J."/>
            <person name="Raj R."/>
            <person name="Weissenberger G."/>
            <person name="Xin Y."/>
            <person name="Zou X."/>
            <person name="Han Y."/>
            <person name="Worley K."/>
            <person name="Muzny D."/>
            <person name="Gibbs R."/>
        </authorList>
    </citation>
    <scope>NUCLEOTIDE SEQUENCE</scope>
    <source>
        <strain evidence="4">Sampled in the wild</strain>
    </source>
</reference>
<dbReference type="SUPFAM" id="SSF57756">
    <property type="entry name" value="Retrovirus zinc finger-like domains"/>
    <property type="match status" value="1"/>
</dbReference>
<dbReference type="InterPro" id="IPR036875">
    <property type="entry name" value="Znf_CCHC_sf"/>
</dbReference>
<dbReference type="GO" id="GO:0008270">
    <property type="term" value="F:zinc ion binding"/>
    <property type="evidence" value="ECO:0007669"/>
    <property type="project" value="UniProtKB-KW"/>
</dbReference>
<feature type="domain" description="CCHC-type" evidence="3">
    <location>
        <begin position="301"/>
        <end position="318"/>
    </location>
</feature>
<dbReference type="EMBL" id="KZ308270">
    <property type="protein sequence ID" value="KAG8226168.1"/>
    <property type="molecule type" value="Genomic_DNA"/>
</dbReference>